<keyword evidence="7" id="KW-0812">Transmembrane</keyword>
<feature type="transmembrane region" description="Helical" evidence="7">
    <location>
        <begin position="61"/>
        <end position="80"/>
    </location>
</feature>
<keyword evidence="5" id="KW-1015">Disulfide bond</keyword>
<dbReference type="PROSITE" id="PS00250">
    <property type="entry name" value="TGF_BETA_1"/>
    <property type="match status" value="1"/>
</dbReference>
<reference evidence="10" key="1">
    <citation type="submission" date="2023-11" db="UniProtKB">
        <authorList>
            <consortium name="WormBaseParasite"/>
        </authorList>
    </citation>
    <scope>IDENTIFICATION</scope>
</reference>
<dbReference type="WBParaSite" id="SMTH1_99230.1">
    <property type="protein sequence ID" value="SMTH1_99230.1"/>
    <property type="gene ID" value="SMTH1_99230"/>
</dbReference>
<evidence type="ECO:0000259" key="8">
    <source>
        <dbReference type="PROSITE" id="PS51362"/>
    </source>
</evidence>
<name>A0AA85C2D5_9TREM</name>
<dbReference type="Pfam" id="PF00019">
    <property type="entry name" value="TGF_beta"/>
    <property type="match status" value="1"/>
</dbReference>
<dbReference type="Gene3D" id="2.10.90.10">
    <property type="entry name" value="Cystine-knot cytokines"/>
    <property type="match status" value="1"/>
</dbReference>
<comment type="subcellular location">
    <subcellularLocation>
        <location evidence="1">Secreted</location>
    </subcellularLocation>
</comment>
<dbReference type="PANTHER" id="PTHR11848">
    <property type="entry name" value="TGF-BETA FAMILY"/>
    <property type="match status" value="1"/>
</dbReference>
<dbReference type="SUPFAM" id="SSF57501">
    <property type="entry name" value="Cystine-knot cytokines"/>
    <property type="match status" value="1"/>
</dbReference>
<comment type="similarity">
    <text evidence="2 6">Belongs to the TGF-beta family.</text>
</comment>
<dbReference type="GO" id="GO:0008083">
    <property type="term" value="F:growth factor activity"/>
    <property type="evidence" value="ECO:0007669"/>
    <property type="project" value="UniProtKB-KW"/>
</dbReference>
<dbReference type="GO" id="GO:0005125">
    <property type="term" value="F:cytokine activity"/>
    <property type="evidence" value="ECO:0007669"/>
    <property type="project" value="TreeGrafter"/>
</dbReference>
<organism evidence="9 10">
    <name type="scientific">Schistosoma mattheei</name>
    <dbReference type="NCBI Taxonomy" id="31246"/>
    <lineage>
        <taxon>Eukaryota</taxon>
        <taxon>Metazoa</taxon>
        <taxon>Spiralia</taxon>
        <taxon>Lophotrochozoa</taxon>
        <taxon>Platyhelminthes</taxon>
        <taxon>Trematoda</taxon>
        <taxon>Digenea</taxon>
        <taxon>Strigeidida</taxon>
        <taxon>Schistosomatoidea</taxon>
        <taxon>Schistosomatidae</taxon>
        <taxon>Schistosoma</taxon>
    </lineage>
</organism>
<evidence type="ECO:0000256" key="4">
    <source>
        <dbReference type="ARBA" id="ARBA00023030"/>
    </source>
</evidence>
<sequence>MYNNLLYNIVYKRMIILRHHILLLLSSSSSMIFENSAFLSIQQFQYYIHSHIELLLKNFCNHFNIKIFIILLMIIIKSQLKYDLFHSMNLTVDASILTPTTTTTNTFKQYYHRPLRYYLQLSNEQKQSLRSYLYHSNHWLTQQMNNPFLSNIITNDHGVNPYDNENDKNPQFNNPQYNEKIQSIIEKFKNKILHQLHLKTVPKVNVNNESEWNSLPIILRNRLKAEIDVNNQFIDKPIGQDEEKETLILLKQYQPPVKLPNPNIFTLKVAEEIDPTHISRVTLHVEINGEIRPNSIFTLWEIHPTLFKPNFLWLNDINDNNNDNDDLTAESLPQTDINDYNEMENYQKFQSSNLFNDRYRLSTNDFQRMFKLIKPEIAKTIIPQKHLTSTITLNITNRMIHWLKYNHIKIQAYKPLIRYLMIMCNDCDNEQNIIDPKKVVMEIKYRPRLLRQRRSLTKGDETIYNVCRSNGHHYSCCTQPLSVKFSDIGWDNWIIHPKSFEPNYCRGSCKVTSTKSLHYDVMDLLLRKNLSQFGNIQRDDVQSCCHPTQLTSMSVLYLDSNRELQMHTLHNLIVLGCACS</sequence>
<evidence type="ECO:0000256" key="6">
    <source>
        <dbReference type="RuleBase" id="RU000354"/>
    </source>
</evidence>
<evidence type="ECO:0000256" key="5">
    <source>
        <dbReference type="ARBA" id="ARBA00023157"/>
    </source>
</evidence>
<evidence type="ECO:0000313" key="9">
    <source>
        <dbReference type="Proteomes" id="UP000050791"/>
    </source>
</evidence>
<evidence type="ECO:0000256" key="7">
    <source>
        <dbReference type="SAM" id="Phobius"/>
    </source>
</evidence>
<dbReference type="PROSITE" id="PS51362">
    <property type="entry name" value="TGF_BETA_2"/>
    <property type="match status" value="1"/>
</dbReference>
<protein>
    <recommendedName>
        <fullName evidence="8">TGF-beta family profile domain-containing protein</fullName>
    </recommendedName>
</protein>
<dbReference type="CDD" id="cd08698">
    <property type="entry name" value="TGF_beta_SF"/>
    <property type="match status" value="1"/>
</dbReference>
<dbReference type="GO" id="GO:0005615">
    <property type="term" value="C:extracellular space"/>
    <property type="evidence" value="ECO:0007669"/>
    <property type="project" value="TreeGrafter"/>
</dbReference>
<evidence type="ECO:0000256" key="1">
    <source>
        <dbReference type="ARBA" id="ARBA00004613"/>
    </source>
</evidence>
<keyword evidence="7" id="KW-1133">Transmembrane helix</keyword>
<evidence type="ECO:0000256" key="2">
    <source>
        <dbReference type="ARBA" id="ARBA00006656"/>
    </source>
</evidence>
<dbReference type="Proteomes" id="UP000050791">
    <property type="component" value="Unassembled WGS sequence"/>
</dbReference>
<feature type="domain" description="TGF-beta family profile" evidence="8">
    <location>
        <begin position="451"/>
        <end position="580"/>
    </location>
</feature>
<keyword evidence="3" id="KW-0964">Secreted</keyword>
<dbReference type="AlphaFoldDB" id="A0AA85C2D5"/>
<evidence type="ECO:0000256" key="3">
    <source>
        <dbReference type="ARBA" id="ARBA00022525"/>
    </source>
</evidence>
<dbReference type="InterPro" id="IPR001839">
    <property type="entry name" value="TGF-b_C"/>
</dbReference>
<dbReference type="PRINTS" id="PR00669">
    <property type="entry name" value="INHIBINA"/>
</dbReference>
<dbReference type="InterPro" id="IPR029034">
    <property type="entry name" value="Cystine-knot_cytokine"/>
</dbReference>
<feature type="transmembrane region" description="Helical" evidence="7">
    <location>
        <begin position="21"/>
        <end position="41"/>
    </location>
</feature>
<proteinExistence type="inferred from homology"/>
<evidence type="ECO:0000313" key="10">
    <source>
        <dbReference type="WBParaSite" id="SMTH1_99230.1"/>
    </source>
</evidence>
<dbReference type="SMART" id="SM00204">
    <property type="entry name" value="TGFB"/>
    <property type="match status" value="1"/>
</dbReference>
<dbReference type="InterPro" id="IPR015615">
    <property type="entry name" value="TGF-beta-rel"/>
</dbReference>
<accession>A0AA85C2D5</accession>
<keyword evidence="7" id="KW-0472">Membrane</keyword>
<dbReference type="PANTHER" id="PTHR11848:SF309">
    <property type="entry name" value="INHIBIN BETA CHAIN"/>
    <property type="match status" value="1"/>
</dbReference>
<keyword evidence="4 6" id="KW-0339">Growth factor</keyword>
<dbReference type="InterPro" id="IPR017948">
    <property type="entry name" value="TGFb_CS"/>
</dbReference>